<comment type="caution">
    <text evidence="2">The sequence shown here is derived from an EMBL/GenBank/DDBJ whole genome shotgun (WGS) entry which is preliminary data.</text>
</comment>
<feature type="transmembrane region" description="Helical" evidence="1">
    <location>
        <begin position="22"/>
        <end position="47"/>
    </location>
</feature>
<sequence length="70" mass="7518">MALGITTSNRTRSIDDLFSSNLLIASIPSMASITLYPASFSNIRILFRISSLSSTKSMVSLPPTVLGLKL</sequence>
<proteinExistence type="predicted"/>
<protein>
    <submittedName>
        <fullName evidence="2">Uncharacterized protein</fullName>
    </submittedName>
</protein>
<dbReference type="AlphaFoldDB" id="A0A0F3GPV4"/>
<keyword evidence="1" id="KW-0812">Transmembrane</keyword>
<dbReference type="EMBL" id="LACI01001668">
    <property type="protein sequence ID" value="KJU83960.1"/>
    <property type="molecule type" value="Genomic_DNA"/>
</dbReference>
<keyword evidence="1" id="KW-1133">Transmembrane helix</keyword>
<keyword evidence="1" id="KW-0472">Membrane</keyword>
<dbReference type="Proteomes" id="UP000033423">
    <property type="component" value="Unassembled WGS sequence"/>
</dbReference>
<reference evidence="2 3" key="1">
    <citation type="submission" date="2015-02" db="EMBL/GenBank/DDBJ databases">
        <title>Single-cell genomics of uncultivated deep-branching MTB reveals a conserved set of magnetosome genes.</title>
        <authorList>
            <person name="Kolinko S."/>
            <person name="Richter M."/>
            <person name="Glockner F.O."/>
            <person name="Brachmann A."/>
            <person name="Schuler D."/>
        </authorList>
    </citation>
    <scope>NUCLEOTIDE SEQUENCE [LARGE SCALE GENOMIC DNA]</scope>
    <source>
        <strain evidence="2">TM-1</strain>
    </source>
</reference>
<gene>
    <name evidence="2" type="ORF">MBAV_003846</name>
</gene>
<organism evidence="2 3">
    <name type="scientific">Candidatus Magnetobacterium bavaricum</name>
    <dbReference type="NCBI Taxonomy" id="29290"/>
    <lineage>
        <taxon>Bacteria</taxon>
        <taxon>Pseudomonadati</taxon>
        <taxon>Nitrospirota</taxon>
        <taxon>Thermodesulfovibrionia</taxon>
        <taxon>Thermodesulfovibrionales</taxon>
        <taxon>Candidatus Magnetobacteriaceae</taxon>
        <taxon>Candidatus Magnetobacterium</taxon>
    </lineage>
</organism>
<evidence type="ECO:0000256" key="1">
    <source>
        <dbReference type="SAM" id="Phobius"/>
    </source>
</evidence>
<accession>A0A0F3GPV4</accession>
<evidence type="ECO:0000313" key="2">
    <source>
        <dbReference type="EMBL" id="KJU83960.1"/>
    </source>
</evidence>
<evidence type="ECO:0000313" key="3">
    <source>
        <dbReference type="Proteomes" id="UP000033423"/>
    </source>
</evidence>
<keyword evidence="3" id="KW-1185">Reference proteome</keyword>
<name>A0A0F3GPV4_9BACT</name>